<gene>
    <name evidence="1" type="ORF">Tco_0942003</name>
</gene>
<dbReference type="Pfam" id="PF03321">
    <property type="entry name" value="GH3"/>
    <property type="match status" value="1"/>
</dbReference>
<keyword evidence="2" id="KW-1185">Reference proteome</keyword>
<reference evidence="1" key="2">
    <citation type="submission" date="2022-01" db="EMBL/GenBank/DDBJ databases">
        <authorList>
            <person name="Yamashiro T."/>
            <person name="Shiraishi A."/>
            <person name="Satake H."/>
            <person name="Nakayama K."/>
        </authorList>
    </citation>
    <scope>NUCLEOTIDE SEQUENCE</scope>
</reference>
<protein>
    <submittedName>
        <fullName evidence="1">Indole-3-acetic acid-amido synthetase GH3.6-like protein</fullName>
    </submittedName>
</protein>
<dbReference type="PANTHER" id="PTHR31901">
    <property type="entry name" value="GH3 DOMAIN-CONTAINING PROTEIN"/>
    <property type="match status" value="1"/>
</dbReference>
<dbReference type="Proteomes" id="UP001151760">
    <property type="component" value="Unassembled WGS sequence"/>
</dbReference>
<proteinExistence type="predicted"/>
<comment type="caution">
    <text evidence="1">The sequence shown here is derived from an EMBL/GenBank/DDBJ whole genome shotgun (WGS) entry which is preliminary data.</text>
</comment>
<evidence type="ECO:0000313" key="2">
    <source>
        <dbReference type="Proteomes" id="UP001151760"/>
    </source>
</evidence>
<organism evidence="1 2">
    <name type="scientific">Tanacetum coccineum</name>
    <dbReference type="NCBI Taxonomy" id="301880"/>
    <lineage>
        <taxon>Eukaryota</taxon>
        <taxon>Viridiplantae</taxon>
        <taxon>Streptophyta</taxon>
        <taxon>Embryophyta</taxon>
        <taxon>Tracheophyta</taxon>
        <taxon>Spermatophyta</taxon>
        <taxon>Magnoliopsida</taxon>
        <taxon>eudicotyledons</taxon>
        <taxon>Gunneridae</taxon>
        <taxon>Pentapetalae</taxon>
        <taxon>asterids</taxon>
        <taxon>campanulids</taxon>
        <taxon>Asterales</taxon>
        <taxon>Asteraceae</taxon>
        <taxon>Asteroideae</taxon>
        <taxon>Anthemideae</taxon>
        <taxon>Anthemidinae</taxon>
        <taxon>Tanacetum</taxon>
    </lineage>
</organism>
<sequence length="75" mass="8661">MDYTLTEKNNNTLQFIEDVTSNADEVQQRILYEILAQNANVEYLSRYGLCGQTDGETFKKSVPVVTYECWDLINC</sequence>
<reference evidence="1" key="1">
    <citation type="journal article" date="2022" name="Int. J. Mol. Sci.">
        <title>Draft Genome of Tanacetum Coccineum: Genomic Comparison of Closely Related Tanacetum-Family Plants.</title>
        <authorList>
            <person name="Yamashiro T."/>
            <person name="Shiraishi A."/>
            <person name="Nakayama K."/>
            <person name="Satake H."/>
        </authorList>
    </citation>
    <scope>NUCLEOTIDE SEQUENCE</scope>
</reference>
<name>A0ABQ5DU41_9ASTR</name>
<dbReference type="PANTHER" id="PTHR31901:SF9">
    <property type="entry name" value="GH3 DOMAIN-CONTAINING PROTEIN"/>
    <property type="match status" value="1"/>
</dbReference>
<dbReference type="EMBL" id="BQNB010015619">
    <property type="protein sequence ID" value="GJT42138.1"/>
    <property type="molecule type" value="Genomic_DNA"/>
</dbReference>
<accession>A0ABQ5DU41</accession>
<dbReference type="InterPro" id="IPR004993">
    <property type="entry name" value="GH3"/>
</dbReference>
<evidence type="ECO:0000313" key="1">
    <source>
        <dbReference type="EMBL" id="GJT42138.1"/>
    </source>
</evidence>